<evidence type="ECO:0000313" key="2">
    <source>
        <dbReference type="EMBL" id="MBB3046228.1"/>
    </source>
</evidence>
<organism evidence="2 3">
    <name type="scientific">Litorivivens lipolytica</name>
    <dbReference type="NCBI Taxonomy" id="1524264"/>
    <lineage>
        <taxon>Bacteria</taxon>
        <taxon>Pseudomonadati</taxon>
        <taxon>Pseudomonadota</taxon>
        <taxon>Gammaproteobacteria</taxon>
        <taxon>Litorivivens</taxon>
    </lineage>
</organism>
<comment type="caution">
    <text evidence="2">The sequence shown here is derived from an EMBL/GenBank/DDBJ whole genome shotgun (WGS) entry which is preliminary data.</text>
</comment>
<name>A0A7W4W315_9GAMM</name>
<feature type="transmembrane region" description="Helical" evidence="1">
    <location>
        <begin position="6"/>
        <end position="23"/>
    </location>
</feature>
<evidence type="ECO:0000313" key="3">
    <source>
        <dbReference type="Proteomes" id="UP000537130"/>
    </source>
</evidence>
<dbReference type="Proteomes" id="UP000537130">
    <property type="component" value="Unassembled WGS sequence"/>
</dbReference>
<accession>A0A7W4W315</accession>
<reference evidence="2 3" key="1">
    <citation type="submission" date="2020-08" db="EMBL/GenBank/DDBJ databases">
        <title>Genomic Encyclopedia of Type Strains, Phase III (KMG-III): the genomes of soil and plant-associated and newly described type strains.</title>
        <authorList>
            <person name="Whitman W."/>
        </authorList>
    </citation>
    <scope>NUCLEOTIDE SEQUENCE [LARGE SCALE GENOMIC DNA]</scope>
    <source>
        <strain evidence="2 3">CECT 8654</strain>
    </source>
</reference>
<proteinExistence type="predicted"/>
<dbReference type="RefSeq" id="WP_183408923.1">
    <property type="nucleotide sequence ID" value="NZ_JACHWY010000001.1"/>
</dbReference>
<dbReference type="AlphaFoldDB" id="A0A7W4W315"/>
<dbReference type="EMBL" id="JACHWY010000001">
    <property type="protein sequence ID" value="MBB3046228.1"/>
    <property type="molecule type" value="Genomic_DNA"/>
</dbReference>
<keyword evidence="1" id="KW-1133">Transmembrane helix</keyword>
<keyword evidence="1" id="KW-0812">Transmembrane</keyword>
<keyword evidence="3" id="KW-1185">Reference proteome</keyword>
<gene>
    <name evidence="2" type="ORF">FHR99_000464</name>
</gene>
<keyword evidence="1" id="KW-0472">Membrane</keyword>
<protein>
    <submittedName>
        <fullName evidence="2">Uncharacterized protein</fullName>
    </submittedName>
</protein>
<evidence type="ECO:0000256" key="1">
    <source>
        <dbReference type="SAM" id="Phobius"/>
    </source>
</evidence>
<sequence length="95" mass="10481">MSLRYSLIGSMLILIAYGVLCYMKTGEVLQSQLGTIVRCEQLAGATDTVYHTTVRTENGQYLIAKLADCQGSETINVLVKRGALFFNTVYEAVPR</sequence>